<sequence length="563" mass="63364">MYDSDVFAVLTACDKRNKARSAFDLPENRRWLRRARGGVATAPLMNSREATPADDGQPGSDDEDGAVDRLVLTFDVKNPANGIQFGTDPLLSDVLLGHRGTRGVSKRQFNIIVDDELRIFLQDLYSTHGTAVSSGGQNKDEVRKRETWILACSPRQEWDPFEKVEIHVRGLAMQIEFPNHLLENHQYLENLRAFSRNHRQALARSREEIPTVIGLELDSGPATAAPSGSWTVGERLIYFHDQVIGHGTFGNIERVMRMRDGEWFAAKTLKSTADRGRADSTKPSMLAKLRREFTLMKENPHPNVMRVHDFQESSKPFFVMDYYEDGSIRDAGISKNEDIVTTLGQILDALCHLHAKGVVHRDIKPANIMVDTSPLFKVALTDFGLSKATKDTTLLKTFCGTPKYTAPEAFPDSDGHGPKVDIWSLGVMISTLIYEIPKHKGPLRSRDETGDLTMKWRGWINSWSELILKALKDEADDNLTEILKGMMQYEAEKRWDADRCLTRGLKNGLFKRRLEDNLVVCANYHRVLFAKTPTGLLSPVAKQSEEASWMSSDPEVTIILADP</sequence>
<dbReference type="Proteomes" id="UP001143856">
    <property type="component" value="Unassembled WGS sequence"/>
</dbReference>
<comment type="caution">
    <text evidence="1">The sequence shown here is derived from an EMBL/GenBank/DDBJ whole genome shotgun (WGS) entry which is preliminary data.</text>
</comment>
<dbReference type="EMBL" id="JAPDGR010003309">
    <property type="protein sequence ID" value="KAJ2971740.1"/>
    <property type="molecule type" value="Genomic_DNA"/>
</dbReference>
<organism evidence="1 2">
    <name type="scientific">Xylaria curta</name>
    <dbReference type="NCBI Taxonomy" id="42375"/>
    <lineage>
        <taxon>Eukaryota</taxon>
        <taxon>Fungi</taxon>
        <taxon>Dikarya</taxon>
        <taxon>Ascomycota</taxon>
        <taxon>Pezizomycotina</taxon>
        <taxon>Sordariomycetes</taxon>
        <taxon>Xylariomycetidae</taxon>
        <taxon>Xylariales</taxon>
        <taxon>Xylariaceae</taxon>
        <taxon>Xylaria</taxon>
    </lineage>
</organism>
<name>A0ACC1MY22_9PEZI</name>
<proteinExistence type="predicted"/>
<evidence type="ECO:0000313" key="1">
    <source>
        <dbReference type="EMBL" id="KAJ2971740.1"/>
    </source>
</evidence>
<accession>A0ACC1MY22</accession>
<protein>
    <submittedName>
        <fullName evidence="1">Uncharacterized protein</fullName>
    </submittedName>
</protein>
<evidence type="ECO:0000313" key="2">
    <source>
        <dbReference type="Proteomes" id="UP001143856"/>
    </source>
</evidence>
<gene>
    <name evidence="1" type="ORF">NUW58_g9332</name>
</gene>
<reference evidence="1" key="1">
    <citation type="submission" date="2022-10" db="EMBL/GenBank/DDBJ databases">
        <title>Genome Sequence of Xylaria curta.</title>
        <authorList>
            <person name="Buettner E."/>
        </authorList>
    </citation>
    <scope>NUCLEOTIDE SEQUENCE</scope>
    <source>
        <strain evidence="1">Babe10</strain>
    </source>
</reference>
<keyword evidence="2" id="KW-1185">Reference proteome</keyword>